<dbReference type="GO" id="GO:0003824">
    <property type="term" value="F:catalytic activity"/>
    <property type="evidence" value="ECO:0007669"/>
    <property type="project" value="InterPro"/>
</dbReference>
<evidence type="ECO:0000259" key="1">
    <source>
        <dbReference type="Pfam" id="PF14529"/>
    </source>
</evidence>
<dbReference type="Proteomes" id="UP001219518">
    <property type="component" value="Unassembled WGS sequence"/>
</dbReference>
<reference evidence="2" key="1">
    <citation type="submission" date="2021-07" db="EMBL/GenBank/DDBJ databases">
        <authorList>
            <person name="Catto M.A."/>
            <person name="Jacobson A."/>
            <person name="Kennedy G."/>
            <person name="Labadie P."/>
            <person name="Hunt B.G."/>
            <person name="Srinivasan R."/>
        </authorList>
    </citation>
    <scope>NUCLEOTIDE SEQUENCE</scope>
    <source>
        <strain evidence="2">PL_HMW_Pooled</strain>
        <tissue evidence="2">Head</tissue>
    </source>
</reference>
<dbReference type="Pfam" id="PF14529">
    <property type="entry name" value="Exo_endo_phos_2"/>
    <property type="match status" value="1"/>
</dbReference>
<feature type="domain" description="Endonuclease/exonuclease/phosphatase" evidence="1">
    <location>
        <begin position="60"/>
        <end position="163"/>
    </location>
</feature>
<dbReference type="SUPFAM" id="SSF56219">
    <property type="entry name" value="DNase I-like"/>
    <property type="match status" value="1"/>
</dbReference>
<comment type="caution">
    <text evidence="2">The sequence shown here is derived from an EMBL/GenBank/DDBJ whole genome shotgun (WGS) entry which is preliminary data.</text>
</comment>
<keyword evidence="3" id="KW-1185">Reference proteome</keyword>
<sequence>MLAETWSLPTDKYDIDNYTIVFRTDCKSEKRKAFGTNETVSVGNNHSTVFAMQLHEKCLMMVYKSPKAPWTMLQQQMKTMLQVCKSNNLSEICIMGDFNIRYQISESNYVELTNFMQANNLFMLLDQTKVSTDHNSLIDLCLSTNTSLRADVFESVISDHKPIWLELI</sequence>
<protein>
    <submittedName>
        <fullName evidence="2">Protein transport protein Sec16A</fullName>
    </submittedName>
</protein>
<name>A0AAE1HM28_9NEOP</name>
<dbReference type="AlphaFoldDB" id="A0AAE1HM28"/>
<dbReference type="InterPro" id="IPR036691">
    <property type="entry name" value="Endo/exonu/phosph_ase_sf"/>
</dbReference>
<accession>A0AAE1HM28</accession>
<dbReference type="Gene3D" id="3.60.10.10">
    <property type="entry name" value="Endonuclease/exonuclease/phosphatase"/>
    <property type="match status" value="1"/>
</dbReference>
<reference evidence="2" key="2">
    <citation type="journal article" date="2023" name="BMC Genomics">
        <title>Pest status, molecular evolution, and epigenetic factors derived from the genome assembly of Frankliniella fusca, a thysanopteran phytovirus vector.</title>
        <authorList>
            <person name="Catto M.A."/>
            <person name="Labadie P.E."/>
            <person name="Jacobson A.L."/>
            <person name="Kennedy G.G."/>
            <person name="Srinivasan R."/>
            <person name="Hunt B.G."/>
        </authorList>
    </citation>
    <scope>NUCLEOTIDE SEQUENCE</scope>
    <source>
        <strain evidence="2">PL_HMW_Pooled</strain>
    </source>
</reference>
<dbReference type="InterPro" id="IPR005135">
    <property type="entry name" value="Endo/exonuclease/phosphatase"/>
</dbReference>
<dbReference type="EMBL" id="JAHWGI010001155">
    <property type="protein sequence ID" value="KAK3923861.1"/>
    <property type="molecule type" value="Genomic_DNA"/>
</dbReference>
<evidence type="ECO:0000313" key="2">
    <source>
        <dbReference type="EMBL" id="KAK3923861.1"/>
    </source>
</evidence>
<organism evidence="2 3">
    <name type="scientific">Frankliniella fusca</name>
    <dbReference type="NCBI Taxonomy" id="407009"/>
    <lineage>
        <taxon>Eukaryota</taxon>
        <taxon>Metazoa</taxon>
        <taxon>Ecdysozoa</taxon>
        <taxon>Arthropoda</taxon>
        <taxon>Hexapoda</taxon>
        <taxon>Insecta</taxon>
        <taxon>Pterygota</taxon>
        <taxon>Neoptera</taxon>
        <taxon>Paraneoptera</taxon>
        <taxon>Thysanoptera</taxon>
        <taxon>Terebrantia</taxon>
        <taxon>Thripoidea</taxon>
        <taxon>Thripidae</taxon>
        <taxon>Frankliniella</taxon>
    </lineage>
</organism>
<proteinExistence type="predicted"/>
<evidence type="ECO:0000313" key="3">
    <source>
        <dbReference type="Proteomes" id="UP001219518"/>
    </source>
</evidence>
<gene>
    <name evidence="2" type="ORF">KUF71_002255</name>
</gene>